<keyword evidence="2" id="KW-1185">Reference proteome</keyword>
<sequence length="94" mass="10628">MLFEPEEEKFDDQFSMRAPASLGERAKAMKEAERLRSVNSARVKAMLLGFSVYDCLSKHSDTVRSLAASERLGPDEVAVRLLEEALAAREKKRR</sequence>
<dbReference type="AlphaFoldDB" id="A0A3A8K663"/>
<protein>
    <submittedName>
        <fullName evidence="1">Uncharacterized protein</fullName>
    </submittedName>
</protein>
<name>A0A3A8K663_9BACT</name>
<evidence type="ECO:0000313" key="2">
    <source>
        <dbReference type="Proteomes" id="UP000268313"/>
    </source>
</evidence>
<dbReference type="Proteomes" id="UP000268313">
    <property type="component" value="Unassembled WGS sequence"/>
</dbReference>
<reference evidence="2" key="1">
    <citation type="submission" date="2018-09" db="EMBL/GenBank/DDBJ databases">
        <authorList>
            <person name="Livingstone P.G."/>
            <person name="Whitworth D.E."/>
        </authorList>
    </citation>
    <scope>NUCLEOTIDE SEQUENCE [LARGE SCALE GENOMIC DNA]</scope>
    <source>
        <strain evidence="2">CA043D</strain>
    </source>
</reference>
<comment type="caution">
    <text evidence="1">The sequence shown here is derived from an EMBL/GenBank/DDBJ whole genome shotgun (WGS) entry which is preliminary data.</text>
</comment>
<proteinExistence type="predicted"/>
<dbReference type="OrthoDB" id="9904736at2"/>
<organism evidence="1 2">
    <name type="scientific">Corallococcus carmarthensis</name>
    <dbReference type="NCBI Taxonomy" id="2316728"/>
    <lineage>
        <taxon>Bacteria</taxon>
        <taxon>Pseudomonadati</taxon>
        <taxon>Myxococcota</taxon>
        <taxon>Myxococcia</taxon>
        <taxon>Myxococcales</taxon>
        <taxon>Cystobacterineae</taxon>
        <taxon>Myxococcaceae</taxon>
        <taxon>Corallococcus</taxon>
    </lineage>
</organism>
<accession>A0A3A8K663</accession>
<gene>
    <name evidence="1" type="ORF">D7X32_13380</name>
</gene>
<evidence type="ECO:0000313" key="1">
    <source>
        <dbReference type="EMBL" id="RKH03643.1"/>
    </source>
</evidence>
<dbReference type="RefSeq" id="WP_120602923.1">
    <property type="nucleotide sequence ID" value="NZ_RAWE01000038.1"/>
</dbReference>
<dbReference type="EMBL" id="RAWE01000038">
    <property type="protein sequence ID" value="RKH03643.1"/>
    <property type="molecule type" value="Genomic_DNA"/>
</dbReference>